<dbReference type="AlphaFoldDB" id="A0A242MW08"/>
<evidence type="ECO:0000313" key="1">
    <source>
        <dbReference type="EMBL" id="OTP75629.1"/>
    </source>
</evidence>
<organism evidence="1 2">
    <name type="scientific">Caballeronia sordidicola</name>
    <name type="common">Burkholderia sordidicola</name>
    <dbReference type="NCBI Taxonomy" id="196367"/>
    <lineage>
        <taxon>Bacteria</taxon>
        <taxon>Pseudomonadati</taxon>
        <taxon>Pseudomonadota</taxon>
        <taxon>Betaproteobacteria</taxon>
        <taxon>Burkholderiales</taxon>
        <taxon>Burkholderiaceae</taxon>
        <taxon>Caballeronia</taxon>
    </lineage>
</organism>
<reference evidence="1 2" key="1">
    <citation type="submission" date="2017-03" db="EMBL/GenBank/DDBJ databases">
        <title>Genome analysis of strain PAMC 26577.</title>
        <authorList>
            <person name="Oh H.-M."/>
            <person name="Yang J.-A."/>
        </authorList>
    </citation>
    <scope>NUCLEOTIDE SEQUENCE [LARGE SCALE GENOMIC DNA]</scope>
    <source>
        <strain evidence="1 2">PAMC 26577</strain>
    </source>
</reference>
<accession>A0A242MW08</accession>
<sequence>MENSILLRVNGQSVLGSDDRSRPIVIREDDKLSVEITTAAGEQVPEVYFEDFQVELASRAVGDAFLLTTPISAYFSESFGFSTVRIRFPAETVTLVFDVMARKTSADQARKMILYLASHNDALIKACFARSSTTVGSSREEYCEPEMLLNCAESFVELLQSSRSELLNTMRQRLVPVKLPLWDAFKSAYEIDPYDVLTNLDALTPSSGGDDVFLRGRHFSLGGLDVSSVGSTADVQENKILLGGVYSLRRRITALFVELHELGDISAGNSSGGQYETFSRLMLSLTADGMIHRCIRLLDAATELIKLFEVRLAIKFEGELHPVMTPYARASRVYRVLFTKLSEWYELGTPALEGMKFLIKLRSLSKIYELYTLFHIFEFFMQEGWLLVSADPHRIFGNSVPEKVVFSRNGMRVALQYEPIVGLFSDDTVDMSLVDVHHGSGGLYSYWNPDFVLRFEIGSKVSYLILDAKYSTAGSVRDIHIPELFRKYYLGMSVYDAAAGVTTNAPIIGVFAIYSLDTRAASYISHWRRQGPSSRMPRIPMVGGVGLMIDNSQLFSDTLRAAIAVTSATMVAAP</sequence>
<proteinExistence type="predicted"/>
<dbReference type="EMBL" id="NBTZ01000049">
    <property type="protein sequence ID" value="OTP75629.1"/>
    <property type="molecule type" value="Genomic_DNA"/>
</dbReference>
<comment type="caution">
    <text evidence="1">The sequence shown here is derived from an EMBL/GenBank/DDBJ whole genome shotgun (WGS) entry which is preliminary data.</text>
</comment>
<gene>
    <name evidence="1" type="ORF">PAMC26577_13150</name>
</gene>
<protein>
    <recommendedName>
        <fullName evidence="3">DUF2357 domain-containing protein</fullName>
    </recommendedName>
</protein>
<name>A0A242MW08_CABSO</name>
<evidence type="ECO:0000313" key="2">
    <source>
        <dbReference type="Proteomes" id="UP000195221"/>
    </source>
</evidence>
<dbReference type="RefSeq" id="WP_075358621.1">
    <property type="nucleotide sequence ID" value="NZ_MSRG01000033.1"/>
</dbReference>
<evidence type="ECO:0008006" key="3">
    <source>
        <dbReference type="Google" id="ProtNLM"/>
    </source>
</evidence>
<dbReference type="Proteomes" id="UP000195221">
    <property type="component" value="Unassembled WGS sequence"/>
</dbReference>